<dbReference type="AlphaFoldDB" id="A0A3M7RFF0"/>
<accession>A0A3M7RFF0</accession>
<reference evidence="1 2" key="1">
    <citation type="journal article" date="2018" name="Sci. Rep.">
        <title>Genomic signatures of local adaptation to the degree of environmental predictability in rotifers.</title>
        <authorList>
            <person name="Franch-Gras L."/>
            <person name="Hahn C."/>
            <person name="Garcia-Roger E.M."/>
            <person name="Carmona M.J."/>
            <person name="Serra M."/>
            <person name="Gomez A."/>
        </authorList>
    </citation>
    <scope>NUCLEOTIDE SEQUENCE [LARGE SCALE GENOMIC DNA]</scope>
    <source>
        <strain evidence="1">HYR1</strain>
    </source>
</reference>
<name>A0A3M7RFF0_BRAPC</name>
<evidence type="ECO:0000313" key="2">
    <source>
        <dbReference type="Proteomes" id="UP000276133"/>
    </source>
</evidence>
<comment type="caution">
    <text evidence="1">The sequence shown here is derived from an EMBL/GenBank/DDBJ whole genome shotgun (WGS) entry which is preliminary data.</text>
</comment>
<protein>
    <submittedName>
        <fullName evidence="1">Uncharacterized protein</fullName>
    </submittedName>
</protein>
<dbReference type="EMBL" id="REGN01003490">
    <property type="protein sequence ID" value="RNA22313.1"/>
    <property type="molecule type" value="Genomic_DNA"/>
</dbReference>
<evidence type="ECO:0000313" key="1">
    <source>
        <dbReference type="EMBL" id="RNA22313.1"/>
    </source>
</evidence>
<sequence length="68" mass="7935">MTNKTLCLKLNCIMGRITSFFPSYNFQTFYWPSRKTVGTLEPSTRGGLMKIILHLPTFKRILLSTHQR</sequence>
<gene>
    <name evidence="1" type="ORF">BpHYR1_004346</name>
</gene>
<proteinExistence type="predicted"/>
<keyword evidence="2" id="KW-1185">Reference proteome</keyword>
<dbReference type="Proteomes" id="UP000276133">
    <property type="component" value="Unassembled WGS sequence"/>
</dbReference>
<organism evidence="1 2">
    <name type="scientific">Brachionus plicatilis</name>
    <name type="common">Marine rotifer</name>
    <name type="synonym">Brachionus muelleri</name>
    <dbReference type="NCBI Taxonomy" id="10195"/>
    <lineage>
        <taxon>Eukaryota</taxon>
        <taxon>Metazoa</taxon>
        <taxon>Spiralia</taxon>
        <taxon>Gnathifera</taxon>
        <taxon>Rotifera</taxon>
        <taxon>Eurotatoria</taxon>
        <taxon>Monogononta</taxon>
        <taxon>Pseudotrocha</taxon>
        <taxon>Ploima</taxon>
        <taxon>Brachionidae</taxon>
        <taxon>Brachionus</taxon>
    </lineage>
</organism>